<reference evidence="1" key="1">
    <citation type="submission" date="2021-06" db="EMBL/GenBank/DDBJ databases">
        <authorList>
            <person name="Kallberg Y."/>
            <person name="Tangrot J."/>
            <person name="Rosling A."/>
        </authorList>
    </citation>
    <scope>NUCLEOTIDE SEQUENCE</scope>
    <source>
        <strain evidence="1">CL356</strain>
    </source>
</reference>
<accession>A0ACA9KX68</accession>
<proteinExistence type="predicted"/>
<protein>
    <submittedName>
        <fullName evidence="1">1501_t:CDS:1</fullName>
    </submittedName>
</protein>
<gene>
    <name evidence="1" type="ORF">ACOLOM_LOCUS2702</name>
</gene>
<comment type="caution">
    <text evidence="1">The sequence shown here is derived from an EMBL/GenBank/DDBJ whole genome shotgun (WGS) entry which is preliminary data.</text>
</comment>
<sequence length="116" mass="12974">MYLQRMLRSYNATSHPNYNKEALSKNLASPRATLKQTTVEKKPNSVEKTARSAKETPADLEPTSFQMQQLRAHGSQALTRMDNSNSSSWSDSFKEKANSVKNGTGTATPHEMEKQL</sequence>
<name>A0ACA9KX68_9GLOM</name>
<dbReference type="EMBL" id="CAJVPT010003687">
    <property type="protein sequence ID" value="CAG8498763.1"/>
    <property type="molecule type" value="Genomic_DNA"/>
</dbReference>
<keyword evidence="2" id="KW-1185">Reference proteome</keyword>
<evidence type="ECO:0000313" key="2">
    <source>
        <dbReference type="Proteomes" id="UP000789525"/>
    </source>
</evidence>
<evidence type="ECO:0000313" key="1">
    <source>
        <dbReference type="EMBL" id="CAG8498763.1"/>
    </source>
</evidence>
<dbReference type="Proteomes" id="UP000789525">
    <property type="component" value="Unassembled WGS sequence"/>
</dbReference>
<organism evidence="1 2">
    <name type="scientific">Acaulospora colombiana</name>
    <dbReference type="NCBI Taxonomy" id="27376"/>
    <lineage>
        <taxon>Eukaryota</taxon>
        <taxon>Fungi</taxon>
        <taxon>Fungi incertae sedis</taxon>
        <taxon>Mucoromycota</taxon>
        <taxon>Glomeromycotina</taxon>
        <taxon>Glomeromycetes</taxon>
        <taxon>Diversisporales</taxon>
        <taxon>Acaulosporaceae</taxon>
        <taxon>Acaulospora</taxon>
    </lineage>
</organism>